<dbReference type="EMBL" id="FJ842796">
    <property type="protein sequence ID" value="ACP30577.1"/>
    <property type="molecule type" value="Genomic_DNA"/>
</dbReference>
<dbReference type="EC" id="3.2.2.6" evidence="1"/>
<name>D1GED5_BRARP</name>
<evidence type="ECO:0000313" key="9">
    <source>
        <dbReference type="EMBL" id="ACP30577.1"/>
    </source>
</evidence>
<dbReference type="Pfam" id="PF23598">
    <property type="entry name" value="LRR_14"/>
    <property type="match status" value="1"/>
</dbReference>
<protein>
    <recommendedName>
        <fullName evidence="1">ADP-ribosyl cyclase/cyclic ADP-ribose hydrolase</fullName>
        <ecNumber evidence="1">3.2.2.6</ecNumber>
    </recommendedName>
</protein>
<dbReference type="Gene3D" id="3.80.10.10">
    <property type="entry name" value="Ribonuclease Inhibitor"/>
    <property type="match status" value="3"/>
</dbReference>
<dbReference type="PANTHER" id="PTHR11017">
    <property type="entry name" value="LEUCINE-RICH REPEAT-CONTAINING PROTEIN"/>
    <property type="match status" value="1"/>
</dbReference>
<dbReference type="SUPFAM" id="SSF52540">
    <property type="entry name" value="P-loop containing nucleoside triphosphate hydrolases"/>
    <property type="match status" value="1"/>
</dbReference>
<keyword evidence="2" id="KW-0433">Leucine-rich repeat</keyword>
<comment type="catalytic activity">
    <reaction evidence="7">
        <text>NAD(+) + H2O = ADP-D-ribose + nicotinamide + H(+)</text>
        <dbReference type="Rhea" id="RHEA:16301"/>
        <dbReference type="ChEBI" id="CHEBI:15377"/>
        <dbReference type="ChEBI" id="CHEBI:15378"/>
        <dbReference type="ChEBI" id="CHEBI:17154"/>
        <dbReference type="ChEBI" id="CHEBI:57540"/>
        <dbReference type="ChEBI" id="CHEBI:57967"/>
        <dbReference type="EC" id="3.2.2.6"/>
    </reaction>
    <physiologicalReaction direction="left-to-right" evidence="7">
        <dbReference type="Rhea" id="RHEA:16302"/>
    </physiologicalReaction>
</comment>
<dbReference type="PRINTS" id="PR00364">
    <property type="entry name" value="DISEASERSIST"/>
</dbReference>
<dbReference type="PROSITE" id="PS50104">
    <property type="entry name" value="TIR"/>
    <property type="match status" value="1"/>
</dbReference>
<dbReference type="Gene3D" id="3.40.50.10140">
    <property type="entry name" value="Toll/interleukin-1 receptor homology (TIR) domain"/>
    <property type="match status" value="1"/>
</dbReference>
<evidence type="ECO:0000256" key="7">
    <source>
        <dbReference type="ARBA" id="ARBA00047304"/>
    </source>
</evidence>
<dbReference type="InterPro" id="IPR011713">
    <property type="entry name" value="Leu-rich_rpt_3"/>
</dbReference>
<dbReference type="GO" id="GO:0007165">
    <property type="term" value="P:signal transduction"/>
    <property type="evidence" value="ECO:0007669"/>
    <property type="project" value="InterPro"/>
</dbReference>
<dbReference type="SMART" id="SM00255">
    <property type="entry name" value="TIR"/>
    <property type="match status" value="1"/>
</dbReference>
<dbReference type="FunFam" id="3.80.10.10:FF:000845">
    <property type="entry name" value="Disease resistance protein (TIR-NBS-LRR class)"/>
    <property type="match status" value="1"/>
</dbReference>
<evidence type="ECO:0000256" key="4">
    <source>
        <dbReference type="ARBA" id="ARBA00022801"/>
    </source>
</evidence>
<proteinExistence type="predicted"/>
<dbReference type="Pfam" id="PF20160">
    <property type="entry name" value="C-JID"/>
    <property type="match status" value="1"/>
</dbReference>
<dbReference type="FunCoup" id="D1GED5">
    <property type="interactions" value="32"/>
</dbReference>
<evidence type="ECO:0000256" key="1">
    <source>
        <dbReference type="ARBA" id="ARBA00011982"/>
    </source>
</evidence>
<dbReference type="Pfam" id="PF23282">
    <property type="entry name" value="WHD_ROQ1"/>
    <property type="match status" value="1"/>
</dbReference>
<organism evidence="9">
    <name type="scientific">Brassica rapa subsp. pekinensis</name>
    <name type="common">Chinese cabbage</name>
    <name type="synonym">Brassica pekinensis</name>
    <dbReference type="NCBI Taxonomy" id="51351"/>
    <lineage>
        <taxon>Eukaryota</taxon>
        <taxon>Viridiplantae</taxon>
        <taxon>Streptophyta</taxon>
        <taxon>Embryophyta</taxon>
        <taxon>Tracheophyta</taxon>
        <taxon>Spermatophyta</taxon>
        <taxon>Magnoliopsida</taxon>
        <taxon>eudicotyledons</taxon>
        <taxon>Gunneridae</taxon>
        <taxon>Pentapetalae</taxon>
        <taxon>rosids</taxon>
        <taxon>malvids</taxon>
        <taxon>Brassicales</taxon>
        <taxon>Brassicaceae</taxon>
        <taxon>Brassiceae</taxon>
        <taxon>Brassica</taxon>
    </lineage>
</organism>
<dbReference type="InterPro" id="IPR035897">
    <property type="entry name" value="Toll_tir_struct_dom_sf"/>
</dbReference>
<dbReference type="GO" id="GO:0051707">
    <property type="term" value="P:response to other organism"/>
    <property type="evidence" value="ECO:0007669"/>
    <property type="project" value="UniProtKB-ARBA"/>
</dbReference>
<dbReference type="InterPro" id="IPR002182">
    <property type="entry name" value="NB-ARC"/>
</dbReference>
<keyword evidence="3" id="KW-0677">Repeat</keyword>
<evidence type="ECO:0000256" key="2">
    <source>
        <dbReference type="ARBA" id="ARBA00022614"/>
    </source>
</evidence>
<dbReference type="Gene3D" id="3.40.50.300">
    <property type="entry name" value="P-loop containing nucleotide triphosphate hydrolases"/>
    <property type="match status" value="1"/>
</dbReference>
<accession>D1GED5</accession>
<keyword evidence="6" id="KW-0520">NAD</keyword>
<evidence type="ECO:0000256" key="3">
    <source>
        <dbReference type="ARBA" id="ARBA00022737"/>
    </source>
</evidence>
<evidence type="ECO:0000256" key="8">
    <source>
        <dbReference type="SAM" id="MobiDB-lite"/>
    </source>
</evidence>
<dbReference type="Pfam" id="PF00931">
    <property type="entry name" value="NB-ARC"/>
    <property type="match status" value="1"/>
</dbReference>
<dbReference type="InterPro" id="IPR058192">
    <property type="entry name" value="WHD_ROQ1-like"/>
</dbReference>
<keyword evidence="5" id="KW-0611">Plant defense</keyword>
<feature type="region of interest" description="Disordered" evidence="8">
    <location>
        <begin position="42"/>
        <end position="68"/>
    </location>
</feature>
<dbReference type="SUPFAM" id="SSF46785">
    <property type="entry name" value="Winged helix' DNA-binding domain"/>
    <property type="match status" value="1"/>
</dbReference>
<dbReference type="Pfam" id="PF01582">
    <property type="entry name" value="TIR"/>
    <property type="match status" value="1"/>
</dbReference>
<dbReference type="Gene3D" id="1.10.8.430">
    <property type="entry name" value="Helical domain of apoptotic protease-activating factors"/>
    <property type="match status" value="1"/>
</dbReference>
<evidence type="ECO:0000256" key="6">
    <source>
        <dbReference type="ARBA" id="ARBA00023027"/>
    </source>
</evidence>
<dbReference type="eggNOG" id="ENOG502QWPX">
    <property type="taxonomic scope" value="Eukaryota"/>
</dbReference>
<feature type="compositionally biased region" description="Low complexity" evidence="8">
    <location>
        <begin position="48"/>
        <end position="58"/>
    </location>
</feature>
<dbReference type="InterPro" id="IPR036390">
    <property type="entry name" value="WH_DNA-bd_sf"/>
</dbReference>
<dbReference type="InterPro" id="IPR045344">
    <property type="entry name" value="C-JID"/>
</dbReference>
<dbReference type="InterPro" id="IPR000157">
    <property type="entry name" value="TIR_dom"/>
</dbReference>
<feature type="region of interest" description="Disordered" evidence="8">
    <location>
        <begin position="1205"/>
        <end position="1235"/>
    </location>
</feature>
<dbReference type="FunFam" id="3.40.50.10140:FF:000007">
    <property type="entry name" value="Disease resistance protein (TIR-NBS-LRR class)"/>
    <property type="match status" value="1"/>
</dbReference>
<dbReference type="Pfam" id="PF07725">
    <property type="entry name" value="LRR_3"/>
    <property type="match status" value="1"/>
</dbReference>
<dbReference type="HOGENOM" id="CLU_001561_0_1_1"/>
<dbReference type="InterPro" id="IPR055414">
    <property type="entry name" value="LRR_R13L4/SHOC2-like"/>
</dbReference>
<dbReference type="SUPFAM" id="SSF52058">
    <property type="entry name" value="L domain-like"/>
    <property type="match status" value="2"/>
</dbReference>
<dbReference type="InterPro" id="IPR042197">
    <property type="entry name" value="Apaf_helical"/>
</dbReference>
<dbReference type="OMA" id="HLECISM"/>
<dbReference type="AlphaFoldDB" id="D1GED5"/>
<sequence length="1235" mass="139119">MDSSFFLTTVAAAIGLFILTTVAAAIGLFTLLRKLRLHQDDNREKDSSSSSPSSSLSPSPVPPPSSSRIWTHHVFPSFRGEDVRKDFLSHIQMEFQRKGITPFIDNEIKRRDDIGPELIRAIRGSKIAIILLSRNYASSKWCLDELVEIMKCREELGQTVMAIFYRVDPSDVKKLAGDFGRVFKKTCAGRTKENIERWRQALAKVATIAGYHSSNWDNEAAMIKKIATDISDMLNNFTPSNDFDGLVGMGAHLEKMEPLLCLGSDEVRMIGIWGPPGIGKTTIARVAYSKLSNNFQLSVFMDDLKANYTRLCSDDYSLKLQLQQQFMSQITNQKDMVVSHLGVASNRLKDKKVLVVLDGVDQSVQLEAMAKETWWFGPGSRIIITAQDQKLFRAHGVNLIYKVNFPTDDEALQIFCTYSFGQKSPKDGFEELAREVTRLAGELPLGLRVMGSYFRGMSKQEWTNSLPRLKTSLDSDIRSILKFSYDALDDEDKDLFLHIACFFNSQEIHKVEEHLAKKFLEVRQRLNVLAEKSLISIDSGVITMHSLLEKLGREIVCKQSIHEPRLRQFLWEETEIFEVLTGDTTGSKSVIGIKLKYNTEGEKIEISEKAFEGMSNLQFLKVSGYSHPLQLTRGLNYISHKLRFLQWTHFPMTCLPSILNLEFLVELIMHTSKLEKLWEGTKPLRCLKWMDLSYSENLKELPDLSTATNLELDLSNCSSLIKLPYLNGNSLEKLYIGGCSSLVEFPSFIENAVSLRKLDLTSYPNLLELPSYVGNATNLDELYLSNCLDLVELPLSLGNLQKLKKLVLKGCSKLEVFPTNFNVESLEILCLAGCSSLDLGGCSTIGNVPSLRMLNLRSLPQLLDLPSFIGNAINLYYLDLSGCSNLVELPVFIGNLQKLYMLGLEGCSKLEFLPTNINLESLSWLNLRDCSMLKCFPQISTNIRDLDLTGTAIEQVPPSIRSWPRLEDLTMSYFENLKEFPHALERITELCLTDTDIQELPPWVKQISCLNSFVLKGCRKLVSIPPISDSIRFLDASDCESLEILECSFHNQISRLNFANCFKLNQEARDLIIQNSREAVLPGGQVPAYFTHRATGGGPLSIKLNEKPLPKSLRFKACILLVDKGDHDACSKEKSTEVFAMYKNRHHRLYPALAQHLYTFEVEKEVTSSELLFEFKLESDDVWKIGECGIVQHLECISMMQMQRSSNTQNGDGHVATLGSGLGLGGKPTRSVVRP</sequence>
<dbReference type="InterPro" id="IPR044974">
    <property type="entry name" value="Disease_R_plants"/>
</dbReference>
<dbReference type="InterPro" id="IPR032675">
    <property type="entry name" value="LRR_dom_sf"/>
</dbReference>
<dbReference type="InterPro" id="IPR027417">
    <property type="entry name" value="P-loop_NTPase"/>
</dbReference>
<reference evidence="9" key="1">
    <citation type="journal article" date="2009" name="Mol. Genet. Genomics">
        <title>Genome-wide identification of NBS-encoding resistance genes in Brassica rapa.</title>
        <authorList>
            <person name="Mun J.-H."/>
            <person name="Yu H.-J."/>
            <person name="Park S."/>
            <person name="Park B.-S."/>
        </authorList>
    </citation>
    <scope>NUCLEOTIDE SEQUENCE</scope>
    <source>
        <strain evidence="9">BrTNL45</strain>
    </source>
</reference>
<dbReference type="FunFam" id="1.10.8.430:FF:000002">
    <property type="entry name" value="Disease resistance protein (TIR-NBS-LRR class)"/>
    <property type="match status" value="1"/>
</dbReference>
<evidence type="ECO:0000256" key="5">
    <source>
        <dbReference type="ARBA" id="ARBA00022821"/>
    </source>
</evidence>
<dbReference type="GO" id="GO:0006952">
    <property type="term" value="P:defense response"/>
    <property type="evidence" value="ECO:0007669"/>
    <property type="project" value="UniProtKB-KW"/>
</dbReference>
<dbReference type="GO" id="GO:0043531">
    <property type="term" value="F:ADP binding"/>
    <property type="evidence" value="ECO:0007669"/>
    <property type="project" value="InterPro"/>
</dbReference>
<dbReference type="PANTHER" id="PTHR11017:SF333">
    <property type="entry name" value="ADP-RIBOSYL CYCLASE_CYCLIC ADP-RIBOSE HYDROLASE-RELATED"/>
    <property type="match status" value="1"/>
</dbReference>
<dbReference type="SUPFAM" id="SSF52200">
    <property type="entry name" value="Toll/Interleukin receptor TIR domain"/>
    <property type="match status" value="1"/>
</dbReference>
<keyword evidence="4" id="KW-0378">Hydrolase</keyword>
<dbReference type="GO" id="GO:0061809">
    <property type="term" value="F:NAD+ nucleosidase activity, cyclic ADP-ribose generating"/>
    <property type="evidence" value="ECO:0007669"/>
    <property type="project" value="UniProtKB-EC"/>
</dbReference>
<dbReference type="FunFam" id="3.40.50.300:FF:001002">
    <property type="entry name" value="Disease resistance protein (TIR-NBS-LRR class)"/>
    <property type="match status" value="1"/>
</dbReference>
<dbReference type="STRING" id="51351.D1GED5"/>